<dbReference type="OrthoDB" id="5213862at2759"/>
<dbReference type="OMA" id="WISVEIE"/>
<evidence type="ECO:0000259" key="2">
    <source>
        <dbReference type="PROSITE" id="PS50234"/>
    </source>
</evidence>
<gene>
    <name evidence="3" type="ORF">PCON_12891</name>
</gene>
<dbReference type="Gene3D" id="3.40.50.410">
    <property type="entry name" value="von Willebrand factor, type A domain"/>
    <property type="match status" value="1"/>
</dbReference>
<proteinExistence type="predicted"/>
<feature type="region of interest" description="Disordered" evidence="1">
    <location>
        <begin position="164"/>
        <end position="189"/>
    </location>
</feature>
<feature type="domain" description="VWFA" evidence="2">
    <location>
        <begin position="365"/>
        <end position="515"/>
    </location>
</feature>
<dbReference type="SUPFAM" id="SSF53300">
    <property type="entry name" value="vWA-like"/>
    <property type="match status" value="1"/>
</dbReference>
<dbReference type="PROSITE" id="PS50234">
    <property type="entry name" value="VWFA"/>
    <property type="match status" value="1"/>
</dbReference>
<dbReference type="InterPro" id="IPR002035">
    <property type="entry name" value="VWF_A"/>
</dbReference>
<evidence type="ECO:0000256" key="1">
    <source>
        <dbReference type="SAM" id="MobiDB-lite"/>
    </source>
</evidence>
<dbReference type="EMBL" id="HF935795">
    <property type="protein sequence ID" value="CCX32271.1"/>
    <property type="molecule type" value="Genomic_DNA"/>
</dbReference>
<feature type="region of interest" description="Disordered" evidence="1">
    <location>
        <begin position="204"/>
        <end position="278"/>
    </location>
</feature>
<sequence length="921" mass="100695">MDVRPLVVKNTRQQNDSKETITQDNINTPSSSTRSRCPPTPKRKSSHGATLKRSYTVDGRKSPAYIAFDGTSDELPAPNKGSVSRRGSTMAWLQGPEKRDTNARSSGTQNTHTIPITADEKKETQNRAFTEPMKRVAGDTAASRFNSDMKRALSSGSRLKKAFTFGSNSPPSDEFLAKEGEEAKKKRKSRVFSKDFFRTESKASRAERHSILPPGPPIPIQPLFVARPPSLKSGSSNDTVITRRSIRSHGSSDTDAGQASSSTGSFQMDGIASTGDERSTGKIFNDSVMGIIDGKVGIMSKSKSGYQWKPPLLTLNLQVICPFDRLPVRVRKGTELWVAVILQGHVVGDIDWPGAVGNAAGIGLDVGVLLDISSFTSPDSFVQMKAEAKRLVEAMETSRDRVVAMTFSSPHLGKRRASMRGRPHLKVINSTGSVSKKQLLDDLSALELGLVTDPNSRDVTAAINAAVKELRNMPPDNGRYGLKRSGHLFLLTTRLQSGEIQGNFKGTKVHVLGIGPIFNPSSAAGGDGWCAATSSPLDPVSQLQKIVADGVEVPVETPPKTNDVKSIVNILRMGLDLGVIQGGDLFLHPGQGCKIKAVLGDAAFPILRPGERKSLMVKIEVSDLPGFKLGDSTIKNVERQLKATLGELTSTILNAEAVYCHSHLSTPATTITTKAQAEVVRFVEGCIWSRSSQDINGDIPDFLVHDEKLQSAKATTDSVLVQVLANRHSSARDARNAIEQLKDVDAPAVLRELGYQVYLEDRYGTRTAAENSTAESFTEPMMEAFERRLSPGNRDMDRMLRPIANPTAKTAARKFDEESSDLLMDGSPGPGSEHRSDQLSSSRFEKGRPDRHQTPDEARRLWMRLEGYDEDDLGALNMSDDEFDEFDDRNLYYGDDRSNHGEDTIVTYRNVRETDFSPWAV</sequence>
<feature type="region of interest" description="Disordered" evidence="1">
    <location>
        <begin position="805"/>
        <end position="857"/>
    </location>
</feature>
<dbReference type="AlphaFoldDB" id="U4LV67"/>
<dbReference type="Proteomes" id="UP000018144">
    <property type="component" value="Unassembled WGS sequence"/>
</dbReference>
<feature type="compositionally biased region" description="Basic and acidic residues" evidence="1">
    <location>
        <begin position="175"/>
        <end position="184"/>
    </location>
</feature>
<organism evidence="3 4">
    <name type="scientific">Pyronema omphalodes (strain CBS 100304)</name>
    <name type="common">Pyronema confluens</name>
    <dbReference type="NCBI Taxonomy" id="1076935"/>
    <lineage>
        <taxon>Eukaryota</taxon>
        <taxon>Fungi</taxon>
        <taxon>Dikarya</taxon>
        <taxon>Ascomycota</taxon>
        <taxon>Pezizomycotina</taxon>
        <taxon>Pezizomycetes</taxon>
        <taxon>Pezizales</taxon>
        <taxon>Pyronemataceae</taxon>
        <taxon>Pyronema</taxon>
    </lineage>
</organism>
<feature type="compositionally biased region" description="Polar residues" evidence="1">
    <location>
        <begin position="232"/>
        <end position="266"/>
    </location>
</feature>
<keyword evidence="4" id="KW-1185">Reference proteome</keyword>
<reference evidence="3 4" key="1">
    <citation type="journal article" date="2013" name="PLoS Genet.">
        <title>The genome and development-dependent transcriptomes of Pyronema confluens: a window into fungal evolution.</title>
        <authorList>
            <person name="Traeger S."/>
            <person name="Altegoer F."/>
            <person name="Freitag M."/>
            <person name="Gabaldon T."/>
            <person name="Kempken F."/>
            <person name="Kumar A."/>
            <person name="Marcet-Houben M."/>
            <person name="Poggeler S."/>
            <person name="Stajich J.E."/>
            <person name="Nowrousian M."/>
        </authorList>
    </citation>
    <scope>NUCLEOTIDE SEQUENCE [LARGE SCALE GENOMIC DNA]</scope>
    <source>
        <strain evidence="4">CBS 100304</strain>
        <tissue evidence="3">Vegetative mycelium</tissue>
    </source>
</reference>
<feature type="compositionally biased region" description="Low complexity" evidence="1">
    <location>
        <begin position="28"/>
        <end position="37"/>
    </location>
</feature>
<feature type="region of interest" description="Disordered" evidence="1">
    <location>
        <begin position="92"/>
        <end position="111"/>
    </location>
</feature>
<feature type="compositionally biased region" description="Basic and acidic residues" evidence="1">
    <location>
        <begin position="832"/>
        <end position="857"/>
    </location>
</feature>
<dbReference type="InterPro" id="IPR036465">
    <property type="entry name" value="vWFA_dom_sf"/>
</dbReference>
<evidence type="ECO:0000313" key="3">
    <source>
        <dbReference type="EMBL" id="CCX32271.1"/>
    </source>
</evidence>
<accession>U4LV67</accession>
<dbReference type="STRING" id="1076935.U4LV67"/>
<name>U4LV67_PYROM</name>
<evidence type="ECO:0000313" key="4">
    <source>
        <dbReference type="Proteomes" id="UP000018144"/>
    </source>
</evidence>
<feature type="region of interest" description="Disordered" evidence="1">
    <location>
        <begin position="1"/>
        <end position="87"/>
    </location>
</feature>
<protein>
    <recommendedName>
        <fullName evidence="2">VWFA domain-containing protein</fullName>
    </recommendedName>
</protein>